<evidence type="ECO:0000313" key="2">
    <source>
        <dbReference type="Proteomes" id="UP000245764"/>
    </source>
</evidence>
<dbReference type="Proteomes" id="UP000245764">
    <property type="component" value="Chromosome 1"/>
</dbReference>
<name>A0A2H1FP32_ZYMTR</name>
<reference evidence="2" key="1">
    <citation type="submission" date="2017-05" db="EMBL/GenBank/DDBJ databases">
        <authorList>
            <person name="Song R."/>
            <person name="Chenine A.L."/>
            <person name="Ruprecht R.M."/>
        </authorList>
    </citation>
    <scope>NUCLEOTIDE SEQUENCE [LARGE SCALE GENOMIC DNA]</scope>
</reference>
<protein>
    <submittedName>
        <fullName evidence="1">Uncharacterized protein</fullName>
    </submittedName>
</protein>
<sequence length="276" mass="31253">MALSSASTCQCDSCYVPIIPKPKLRDRHHTAVLSSDFARRNTSPTTIIDKYGRPVIEGMGYWPADRGVLVADYEEIRLSQAVRRNTQGTEDGESYEQELLQDIQAWVPANKQELAFDVDIRPDDEKLAEQREQEERYRLAMERCFASIKKLSDEGGLEPGRYFNSIEDCDEETRRRFVISLNDCGMMCGSSEELDARRRTSALAGKLFDHFDPQSGDSEPTGPLEIPYEDPVYSFVFDPPTAAPPDKSLRRLSLVKAHAGSGRACFIWLNFSQVRQ</sequence>
<gene>
    <name evidence="1" type="ORF">ZT1E4_G1881</name>
</gene>
<dbReference type="EMBL" id="LT854253">
    <property type="protein sequence ID" value="SMR43103.1"/>
    <property type="molecule type" value="Genomic_DNA"/>
</dbReference>
<dbReference type="AlphaFoldDB" id="A0A2H1FP32"/>
<evidence type="ECO:0000313" key="1">
    <source>
        <dbReference type="EMBL" id="SMR43103.1"/>
    </source>
</evidence>
<proteinExistence type="predicted"/>
<accession>A0A2H1FP32</accession>
<organism evidence="1 2">
    <name type="scientific">Zymoseptoria tritici ST99CH_1E4</name>
    <dbReference type="NCBI Taxonomy" id="1276532"/>
    <lineage>
        <taxon>Eukaryota</taxon>
        <taxon>Fungi</taxon>
        <taxon>Dikarya</taxon>
        <taxon>Ascomycota</taxon>
        <taxon>Pezizomycotina</taxon>
        <taxon>Dothideomycetes</taxon>
        <taxon>Dothideomycetidae</taxon>
        <taxon>Mycosphaerellales</taxon>
        <taxon>Mycosphaerellaceae</taxon>
        <taxon>Zymoseptoria</taxon>
    </lineage>
</organism>